<proteinExistence type="predicted"/>
<gene>
    <name evidence="1" type="ORF">AWC04_01620</name>
</gene>
<dbReference type="AlphaFoldDB" id="A0A1X1RLQ0"/>
<sequence>MDPTNALRSDFTLMAAVADLADARSGELRMSLTRFGNDMLAVPPAVWGGAAAHQFRAVMARWNRESVQLCAALSAIATTLRGNAAGLGEASRGHADRIAAVGAELPGR</sequence>
<dbReference type="Pfam" id="PF06013">
    <property type="entry name" value="WXG100"/>
    <property type="match status" value="1"/>
</dbReference>
<organism evidence="1 2">
    <name type="scientific">Mycolicibacterium fallax</name>
    <name type="common">Mycobacterium fallax</name>
    <dbReference type="NCBI Taxonomy" id="1793"/>
    <lineage>
        <taxon>Bacteria</taxon>
        <taxon>Bacillati</taxon>
        <taxon>Actinomycetota</taxon>
        <taxon>Actinomycetes</taxon>
        <taxon>Mycobacteriales</taxon>
        <taxon>Mycobacteriaceae</taxon>
        <taxon>Mycolicibacterium</taxon>
    </lineage>
</organism>
<dbReference type="STRING" id="1793.AWC04_01620"/>
<name>A0A1X1RLQ0_MYCFA</name>
<dbReference type="InterPro" id="IPR010310">
    <property type="entry name" value="T7SS_ESAT-6-like"/>
</dbReference>
<dbReference type="RefSeq" id="WP_085092566.1">
    <property type="nucleotide sequence ID" value="NZ_AP022603.1"/>
</dbReference>
<dbReference type="SUPFAM" id="SSF140453">
    <property type="entry name" value="EsxAB dimer-like"/>
    <property type="match status" value="1"/>
</dbReference>
<dbReference type="InterPro" id="IPR036689">
    <property type="entry name" value="ESAT-6-like_sf"/>
</dbReference>
<accession>A0A1X1RLQ0</accession>
<dbReference type="EMBL" id="LQOJ01000010">
    <property type="protein sequence ID" value="ORV09154.1"/>
    <property type="molecule type" value="Genomic_DNA"/>
</dbReference>
<dbReference type="OrthoDB" id="4474955at2"/>
<evidence type="ECO:0000313" key="2">
    <source>
        <dbReference type="Proteomes" id="UP000193484"/>
    </source>
</evidence>
<protein>
    <submittedName>
        <fullName evidence="1">Uncharacterized protein</fullName>
    </submittedName>
</protein>
<evidence type="ECO:0000313" key="1">
    <source>
        <dbReference type="EMBL" id="ORV09154.1"/>
    </source>
</evidence>
<reference evidence="1 2" key="1">
    <citation type="submission" date="2016-01" db="EMBL/GenBank/DDBJ databases">
        <title>The new phylogeny of the genus Mycobacterium.</title>
        <authorList>
            <person name="Tarcisio F."/>
            <person name="Conor M."/>
            <person name="Antonella G."/>
            <person name="Elisabetta G."/>
            <person name="Giulia F.S."/>
            <person name="Sara T."/>
            <person name="Anna F."/>
            <person name="Clotilde B."/>
            <person name="Roberto B."/>
            <person name="Veronica D.S."/>
            <person name="Fabio R."/>
            <person name="Monica P."/>
            <person name="Olivier J."/>
            <person name="Enrico T."/>
            <person name="Nicola S."/>
        </authorList>
    </citation>
    <scope>NUCLEOTIDE SEQUENCE [LARGE SCALE GENOMIC DNA]</scope>
    <source>
        <strain evidence="1 2">DSM 44179</strain>
    </source>
</reference>
<keyword evidence="2" id="KW-1185">Reference proteome</keyword>
<comment type="caution">
    <text evidence="1">The sequence shown here is derived from an EMBL/GenBank/DDBJ whole genome shotgun (WGS) entry which is preliminary data.</text>
</comment>
<dbReference type="Gene3D" id="1.10.287.1060">
    <property type="entry name" value="ESAT-6-like"/>
    <property type="match status" value="1"/>
</dbReference>
<dbReference type="Proteomes" id="UP000193484">
    <property type="component" value="Unassembled WGS sequence"/>
</dbReference>